<feature type="transmembrane region" description="Helical" evidence="1">
    <location>
        <begin position="138"/>
        <end position="157"/>
    </location>
</feature>
<keyword evidence="3" id="KW-1185">Reference proteome</keyword>
<reference evidence="2 3" key="1">
    <citation type="submission" date="2020-07" db="EMBL/GenBank/DDBJ databases">
        <title>Comparative genomics of pyrophilous fungi reveals a link between fire events and developmental genes.</title>
        <authorList>
            <consortium name="DOE Joint Genome Institute"/>
            <person name="Steindorff A.S."/>
            <person name="Carver A."/>
            <person name="Calhoun S."/>
            <person name="Stillman K."/>
            <person name="Liu H."/>
            <person name="Lipzen A."/>
            <person name="Pangilinan J."/>
            <person name="Labutti K."/>
            <person name="Bruns T.D."/>
            <person name="Grigoriev I.V."/>
        </authorList>
    </citation>
    <scope>NUCLEOTIDE SEQUENCE [LARGE SCALE GENOMIC DNA]</scope>
    <source>
        <strain evidence="2 3">CBS 144469</strain>
    </source>
</reference>
<sequence>MVLTSEELSELTADVSTWTMQDVSATLDPALLYTTLRVRVLLRTYYSVAYAQVSVVAPFYVIFLYHYLTTLAEEKWRTGKILFIFLRYAPMISIAEAVLPVLRTVEFRVHIPIAPKVILQRLLSSEAAFLFGHSSASIRVNIIISEIVLLLCLHALLGAKRRYLTLMAFIYTGLTIGGLIPQLKYIEETSRAALNTQLDLELGYACSWEGIISSGSLGGRTMGTFALALGVLFRLGYYNIAATVVHGLQTATIPIIACRLLVNMGKVEDPTGGSIVSSILFEPPRASHSSGGGDEDEELGRLANITPFAGLGRRIRIV</sequence>
<keyword evidence="1" id="KW-1133">Transmembrane helix</keyword>
<evidence type="ECO:0000313" key="3">
    <source>
        <dbReference type="Proteomes" id="UP000521943"/>
    </source>
</evidence>
<dbReference type="OrthoDB" id="3350812at2759"/>
<accession>A0A8H6HVC4</accession>
<dbReference type="AlphaFoldDB" id="A0A8H6HVC4"/>
<dbReference type="EMBL" id="JACGCI010000037">
    <property type="protein sequence ID" value="KAF6753898.1"/>
    <property type="molecule type" value="Genomic_DNA"/>
</dbReference>
<evidence type="ECO:0000313" key="2">
    <source>
        <dbReference type="EMBL" id="KAF6753898.1"/>
    </source>
</evidence>
<dbReference type="Proteomes" id="UP000521943">
    <property type="component" value="Unassembled WGS sequence"/>
</dbReference>
<proteinExistence type="predicted"/>
<name>A0A8H6HVC4_9AGAR</name>
<feature type="transmembrane region" description="Helical" evidence="1">
    <location>
        <begin position="164"/>
        <end position="183"/>
    </location>
</feature>
<keyword evidence="1" id="KW-0812">Transmembrane</keyword>
<protein>
    <submittedName>
        <fullName evidence="2">Uncharacterized protein</fullName>
    </submittedName>
</protein>
<feature type="transmembrane region" description="Helical" evidence="1">
    <location>
        <begin position="81"/>
        <end position="102"/>
    </location>
</feature>
<evidence type="ECO:0000256" key="1">
    <source>
        <dbReference type="SAM" id="Phobius"/>
    </source>
</evidence>
<comment type="caution">
    <text evidence="2">The sequence shown here is derived from an EMBL/GenBank/DDBJ whole genome shotgun (WGS) entry which is preliminary data.</text>
</comment>
<gene>
    <name evidence="2" type="ORF">DFP72DRAFT_848823</name>
</gene>
<keyword evidence="1" id="KW-0472">Membrane</keyword>
<organism evidence="2 3">
    <name type="scientific">Ephemerocybe angulata</name>
    <dbReference type="NCBI Taxonomy" id="980116"/>
    <lineage>
        <taxon>Eukaryota</taxon>
        <taxon>Fungi</taxon>
        <taxon>Dikarya</taxon>
        <taxon>Basidiomycota</taxon>
        <taxon>Agaricomycotina</taxon>
        <taxon>Agaricomycetes</taxon>
        <taxon>Agaricomycetidae</taxon>
        <taxon>Agaricales</taxon>
        <taxon>Agaricineae</taxon>
        <taxon>Psathyrellaceae</taxon>
        <taxon>Ephemerocybe</taxon>
    </lineage>
</organism>
<feature type="transmembrane region" description="Helical" evidence="1">
    <location>
        <begin position="49"/>
        <end position="69"/>
    </location>
</feature>